<dbReference type="NCBIfam" id="NF007961">
    <property type="entry name" value="PRK10681.1"/>
    <property type="match status" value="1"/>
</dbReference>
<name>A0AAJ3MYY8_9PAST</name>
<organism evidence="5 6">
    <name type="scientific">Rodentibacter caecimuris</name>
    <dbReference type="NCBI Taxonomy" id="1796644"/>
    <lineage>
        <taxon>Bacteria</taxon>
        <taxon>Pseudomonadati</taxon>
        <taxon>Pseudomonadota</taxon>
        <taxon>Gammaproteobacteria</taxon>
        <taxon>Pasteurellales</taxon>
        <taxon>Pasteurellaceae</taxon>
        <taxon>Rodentibacter</taxon>
    </lineage>
</organism>
<dbReference type="PANTHER" id="PTHR30363">
    <property type="entry name" value="HTH-TYPE TRANSCRIPTIONAL REGULATOR SRLR-RELATED"/>
    <property type="match status" value="1"/>
</dbReference>
<dbReference type="Pfam" id="PF00455">
    <property type="entry name" value="DeoRC"/>
    <property type="match status" value="1"/>
</dbReference>
<dbReference type="EMBL" id="MLAB01000036">
    <property type="protein sequence ID" value="OOF71581.1"/>
    <property type="molecule type" value="Genomic_DNA"/>
</dbReference>
<dbReference type="AlphaFoldDB" id="A0AAJ3MYY8"/>
<dbReference type="InterPro" id="IPR014036">
    <property type="entry name" value="DeoR-like_C"/>
</dbReference>
<evidence type="ECO:0000259" key="4">
    <source>
        <dbReference type="SMART" id="SM00420"/>
    </source>
</evidence>
<evidence type="ECO:0000313" key="5">
    <source>
        <dbReference type="EMBL" id="OOF71581.1"/>
    </source>
</evidence>
<dbReference type="Pfam" id="PF08220">
    <property type="entry name" value="HTH_DeoR"/>
    <property type="match status" value="1"/>
</dbReference>
<feature type="domain" description="HTH deoR-type" evidence="4">
    <location>
        <begin position="11"/>
        <end position="59"/>
    </location>
</feature>
<dbReference type="SMART" id="SM01134">
    <property type="entry name" value="DeoRC"/>
    <property type="match status" value="1"/>
</dbReference>
<dbReference type="RefSeq" id="WP_059368585.1">
    <property type="nucleotide sequence ID" value="NZ_BBXJ01000001.1"/>
</dbReference>
<dbReference type="GO" id="GO:0003677">
    <property type="term" value="F:DNA binding"/>
    <property type="evidence" value="ECO:0007669"/>
    <property type="project" value="UniProtKB-KW"/>
</dbReference>
<dbReference type="InterPro" id="IPR018356">
    <property type="entry name" value="Tscrpt_reg_HTH_DeoR_CS"/>
</dbReference>
<evidence type="ECO:0000313" key="6">
    <source>
        <dbReference type="Proteomes" id="UP000188998"/>
    </source>
</evidence>
<gene>
    <name evidence="5" type="ORF">BKG90_07965</name>
</gene>
<dbReference type="SMART" id="SM00420">
    <property type="entry name" value="HTH_DEOR"/>
    <property type="match status" value="1"/>
</dbReference>
<keyword evidence="3" id="KW-0804">Transcription</keyword>
<reference evidence="5 6" key="1">
    <citation type="submission" date="2016-10" db="EMBL/GenBank/DDBJ databases">
        <title>Rodentibacter gen. nov. and new species.</title>
        <authorList>
            <person name="Christensen H."/>
        </authorList>
    </citation>
    <scope>NUCLEOTIDE SEQUENCE [LARGE SCALE GENOMIC DNA]</scope>
    <source>
        <strain evidence="5 6">199137021</strain>
    </source>
</reference>
<dbReference type="PANTHER" id="PTHR30363:SF8">
    <property type="entry name" value="DEOXYRIBOSE OPERON REPRESSOR"/>
    <property type="match status" value="1"/>
</dbReference>
<comment type="caution">
    <text evidence="5">The sequence shown here is derived from an EMBL/GenBank/DDBJ whole genome shotgun (WGS) entry which is preliminary data.</text>
</comment>
<keyword evidence="1" id="KW-0805">Transcription regulation</keyword>
<keyword evidence="2 5" id="KW-0238">DNA-binding</keyword>
<dbReference type="InterPro" id="IPR037171">
    <property type="entry name" value="NagB/RpiA_transferase-like"/>
</dbReference>
<keyword evidence="6" id="KW-1185">Reference proteome</keyword>
<accession>A0AAJ3MYY8</accession>
<dbReference type="GO" id="GO:0003700">
    <property type="term" value="F:DNA-binding transcription factor activity"/>
    <property type="evidence" value="ECO:0007669"/>
    <property type="project" value="InterPro"/>
</dbReference>
<protein>
    <submittedName>
        <fullName evidence="5">DNA-binding transcriptional repressor DeoR</fullName>
    </submittedName>
</protein>
<evidence type="ECO:0000256" key="2">
    <source>
        <dbReference type="ARBA" id="ARBA00023125"/>
    </source>
</evidence>
<sequence>MTIDNTKINSRIKKLELLLKQVDKIHLREASAILNVSEMTIRRDLVSTKSMSLLGGYIVNETKNNYFLLEQQDKNIVEKMAVGKLASSLIEDGDVIFFDCGTTIASLASQISDKVKFTAICCSINTFMILQEKINCNIILCGGHYSRDNSLVTSTQNHSILDSVCTTKAFIATSGVDRQQGLTCFRFSEAQVKQKAMAKTQKKILIFDHTKFQQVHSAYIGQLDDFDLIVCNRPIPEEFGIPSERIWGGK</sequence>
<dbReference type="PROSITE" id="PS00894">
    <property type="entry name" value="HTH_DEOR_1"/>
    <property type="match status" value="1"/>
</dbReference>
<evidence type="ECO:0000256" key="1">
    <source>
        <dbReference type="ARBA" id="ARBA00023015"/>
    </source>
</evidence>
<dbReference type="InterPro" id="IPR050313">
    <property type="entry name" value="Carb_Metab_HTH_regulators"/>
</dbReference>
<dbReference type="Gene3D" id="3.40.50.1360">
    <property type="match status" value="1"/>
</dbReference>
<evidence type="ECO:0000256" key="3">
    <source>
        <dbReference type="ARBA" id="ARBA00023163"/>
    </source>
</evidence>
<dbReference type="SUPFAM" id="SSF100950">
    <property type="entry name" value="NagB/RpiA/CoA transferase-like"/>
    <property type="match status" value="1"/>
</dbReference>
<proteinExistence type="predicted"/>
<dbReference type="Proteomes" id="UP000188998">
    <property type="component" value="Unassembled WGS sequence"/>
</dbReference>
<dbReference type="InterPro" id="IPR001034">
    <property type="entry name" value="DeoR_HTH"/>
</dbReference>